<dbReference type="AlphaFoldDB" id="A0A8H7Q922"/>
<proteinExistence type="predicted"/>
<dbReference type="SUPFAM" id="SSF82171">
    <property type="entry name" value="DPP6 N-terminal domain-like"/>
    <property type="match status" value="1"/>
</dbReference>
<dbReference type="InterPro" id="IPR044230">
    <property type="entry name" value="GTF3C4"/>
</dbReference>
<name>A0A8H7Q922_9FUNG</name>
<protein>
    <recommendedName>
        <fullName evidence="1">Transcription factor IIIC 90kDa subunit N-terminal domain-containing protein</fullName>
    </recommendedName>
</protein>
<dbReference type="Gene3D" id="2.130.10.10">
    <property type="entry name" value="YVTN repeat-like/Quinoprotein amine dehydrogenase"/>
    <property type="match status" value="1"/>
</dbReference>
<dbReference type="PANTHER" id="PTHR15496:SF2">
    <property type="entry name" value="GENERAL TRANSCRIPTION FACTOR 3C POLYPEPTIDE 4"/>
    <property type="match status" value="1"/>
</dbReference>
<dbReference type="GO" id="GO:0006384">
    <property type="term" value="P:transcription initiation at RNA polymerase III promoter"/>
    <property type="evidence" value="ECO:0007669"/>
    <property type="project" value="InterPro"/>
</dbReference>
<gene>
    <name evidence="2" type="ORF">INT44_000984</name>
</gene>
<dbReference type="GO" id="GO:0004402">
    <property type="term" value="F:histone acetyltransferase activity"/>
    <property type="evidence" value="ECO:0007669"/>
    <property type="project" value="InterPro"/>
</dbReference>
<dbReference type="OrthoDB" id="6021743at2759"/>
<dbReference type="EMBL" id="JAEPRA010000002">
    <property type="protein sequence ID" value="KAG2188232.1"/>
    <property type="molecule type" value="Genomic_DNA"/>
</dbReference>
<feature type="domain" description="Transcription factor IIIC 90kDa subunit N-terminal" evidence="1">
    <location>
        <begin position="64"/>
        <end position="390"/>
    </location>
</feature>
<dbReference type="PANTHER" id="PTHR15496">
    <property type="entry name" value="GENERAL TRANSCRIPTION FACTOR 3C POLYPEPTIDE 4 FAMILY"/>
    <property type="match status" value="1"/>
</dbReference>
<dbReference type="Pfam" id="PF12657">
    <property type="entry name" value="TFIIIC_delta"/>
    <property type="match status" value="1"/>
</dbReference>
<dbReference type="GO" id="GO:0000127">
    <property type="term" value="C:transcription factor TFIIIC complex"/>
    <property type="evidence" value="ECO:0007669"/>
    <property type="project" value="InterPro"/>
</dbReference>
<accession>A0A8H7Q922</accession>
<dbReference type="Proteomes" id="UP000612746">
    <property type="component" value="Unassembled WGS sequence"/>
</dbReference>
<comment type="caution">
    <text evidence="2">The sequence shown here is derived from an EMBL/GenBank/DDBJ whole genome shotgun (WGS) entry which is preliminary data.</text>
</comment>
<sequence>MDQLPSAPIVSQPFKPDSITWSDDNKIAITTANAVQIYTPAVRTKDDKTVIQYRSATIRCEDQDESARFDTTAWAPAKCWNPPRCTIAIVTISHKVLLFQESPAADNADWNQVEDITPHLGTRENIMTHILSAAWSKAVVRQDGHFGALALGSKSGHITLWSPQLKSEIVFRHPIFDGPNGWITLLEWSDWRRDGAGHSAFLFAGASNGKVASVKVDLVERKLHMTTLDTFFLEDSRMPTLIKITGSSEPGSQLKVAVTKSTSVSVGLFACKKDGSLVLNHGKWIQQDMRIPAYFSGAIWSKDGNYLHLFSSQYTNYSFIIDGLELKVDEVITEEIRNRTNKALRTQAYEMAKKVKIESQSNESYRAEIWGLAPSPNGIYFALCYTLSPTIDRDMRESGLDSWCACVLSIEDSATARPMVSQLIHDNLMQRTKVEDLLDLVDYLAVYDAEVGLDKLLSDVKSTLDAQMTEQYDSTSTVDLQSWVNKNPAIYLSKALVYISEQMKAYTLPALVSEKAKAQAAEAKNIISGFYLQYILQLLLKCPESQWLAMSQQERCNELLLADSVLLWHPRNTELLNSALRVYQRLSKHKIMVDSTELEMTSSLLNKKRVSIDANDCRRVSKWSYVGYRDASSQKQSWIHLMSDPAPPAAARLNPPLQPQGYSTTS</sequence>
<organism evidence="2 3">
    <name type="scientific">Umbelopsis vinacea</name>
    <dbReference type="NCBI Taxonomy" id="44442"/>
    <lineage>
        <taxon>Eukaryota</taxon>
        <taxon>Fungi</taxon>
        <taxon>Fungi incertae sedis</taxon>
        <taxon>Mucoromycota</taxon>
        <taxon>Mucoromycotina</taxon>
        <taxon>Umbelopsidomycetes</taxon>
        <taxon>Umbelopsidales</taxon>
        <taxon>Umbelopsidaceae</taxon>
        <taxon>Umbelopsis</taxon>
    </lineage>
</organism>
<reference evidence="2" key="1">
    <citation type="submission" date="2020-12" db="EMBL/GenBank/DDBJ databases">
        <title>Metabolic potential, ecology and presence of endohyphal bacteria is reflected in genomic diversity of Mucoromycotina.</title>
        <authorList>
            <person name="Muszewska A."/>
            <person name="Okrasinska A."/>
            <person name="Steczkiewicz K."/>
            <person name="Drgas O."/>
            <person name="Orlowska M."/>
            <person name="Perlinska-Lenart U."/>
            <person name="Aleksandrzak-Piekarczyk T."/>
            <person name="Szatraj K."/>
            <person name="Zielenkiewicz U."/>
            <person name="Pilsyk S."/>
            <person name="Malc E."/>
            <person name="Mieczkowski P."/>
            <person name="Kruszewska J.S."/>
            <person name="Biernat P."/>
            <person name="Pawlowska J."/>
        </authorList>
    </citation>
    <scope>NUCLEOTIDE SEQUENCE</scope>
    <source>
        <strain evidence="2">WA0000051536</strain>
    </source>
</reference>
<dbReference type="InterPro" id="IPR024761">
    <property type="entry name" value="TFIIIC_delta_N"/>
</dbReference>
<evidence type="ECO:0000259" key="1">
    <source>
        <dbReference type="Pfam" id="PF12657"/>
    </source>
</evidence>
<keyword evidence="3" id="KW-1185">Reference proteome</keyword>
<evidence type="ECO:0000313" key="2">
    <source>
        <dbReference type="EMBL" id="KAG2188232.1"/>
    </source>
</evidence>
<evidence type="ECO:0000313" key="3">
    <source>
        <dbReference type="Proteomes" id="UP000612746"/>
    </source>
</evidence>
<dbReference type="InterPro" id="IPR015943">
    <property type="entry name" value="WD40/YVTN_repeat-like_dom_sf"/>
</dbReference>